<dbReference type="OrthoDB" id="7886177at2759"/>
<feature type="domain" description="Single" evidence="4">
    <location>
        <begin position="37"/>
        <end position="105"/>
    </location>
</feature>
<proteinExistence type="predicted"/>
<dbReference type="GO" id="GO:0005576">
    <property type="term" value="C:extracellular region"/>
    <property type="evidence" value="ECO:0007669"/>
    <property type="project" value="UniProtKB-SubCell"/>
</dbReference>
<keyword evidence="2" id="KW-0964">Secreted</keyword>
<dbReference type="Pfam" id="PF15430">
    <property type="entry name" value="SVWC"/>
    <property type="match status" value="1"/>
</dbReference>
<evidence type="ECO:0000256" key="2">
    <source>
        <dbReference type="ARBA" id="ARBA00022525"/>
    </source>
</evidence>
<evidence type="ECO:0000256" key="3">
    <source>
        <dbReference type="SAM" id="SignalP"/>
    </source>
</evidence>
<protein>
    <recommendedName>
        <fullName evidence="4">Single domain-containing protein</fullName>
    </recommendedName>
</protein>
<dbReference type="EMBL" id="LR899012">
    <property type="protein sequence ID" value="CAD7087674.1"/>
    <property type="molecule type" value="Genomic_DNA"/>
</dbReference>
<gene>
    <name evidence="5" type="ORF">HERILL_LOCUS10363</name>
</gene>
<dbReference type="AlphaFoldDB" id="A0A7R8UW17"/>
<keyword evidence="3" id="KW-0732">Signal</keyword>
<feature type="chain" id="PRO_5031487632" description="Single domain-containing protein" evidence="3">
    <location>
        <begin position="22"/>
        <end position="116"/>
    </location>
</feature>
<evidence type="ECO:0000313" key="5">
    <source>
        <dbReference type="EMBL" id="CAD7087674.1"/>
    </source>
</evidence>
<dbReference type="InterPro" id="IPR029277">
    <property type="entry name" value="SVWC_dom"/>
</dbReference>
<feature type="signal peptide" evidence="3">
    <location>
        <begin position="1"/>
        <end position="21"/>
    </location>
</feature>
<evidence type="ECO:0000259" key="4">
    <source>
        <dbReference type="SMART" id="SM01318"/>
    </source>
</evidence>
<evidence type="ECO:0000313" key="6">
    <source>
        <dbReference type="Proteomes" id="UP000594454"/>
    </source>
</evidence>
<evidence type="ECO:0000256" key="1">
    <source>
        <dbReference type="ARBA" id="ARBA00004613"/>
    </source>
</evidence>
<accession>A0A7R8UW17</accession>
<reference evidence="5 6" key="1">
    <citation type="submission" date="2020-11" db="EMBL/GenBank/DDBJ databases">
        <authorList>
            <person name="Wallbank WR R."/>
            <person name="Pardo Diaz C."/>
            <person name="Kozak K."/>
            <person name="Martin S."/>
            <person name="Jiggins C."/>
            <person name="Moest M."/>
            <person name="Warren A I."/>
            <person name="Generalovic N T."/>
            <person name="Byers J.R.P. K."/>
            <person name="Montejo-Kovacevich G."/>
            <person name="Yen C E."/>
        </authorList>
    </citation>
    <scope>NUCLEOTIDE SEQUENCE [LARGE SCALE GENOMIC DNA]</scope>
</reference>
<keyword evidence="6" id="KW-1185">Reference proteome</keyword>
<comment type="subcellular location">
    <subcellularLocation>
        <location evidence="1">Secreted</location>
    </subcellularLocation>
</comment>
<name>A0A7R8UW17_HERIL</name>
<dbReference type="InParanoid" id="A0A7R8UW17"/>
<dbReference type="Proteomes" id="UP000594454">
    <property type="component" value="Chromosome 4"/>
</dbReference>
<dbReference type="FunCoup" id="A0A7R8UW17">
    <property type="interactions" value="50"/>
</dbReference>
<dbReference type="SMART" id="SM01318">
    <property type="entry name" value="SVWC"/>
    <property type="match status" value="1"/>
</dbReference>
<organism evidence="5 6">
    <name type="scientific">Hermetia illucens</name>
    <name type="common">Black soldier fly</name>
    <dbReference type="NCBI Taxonomy" id="343691"/>
    <lineage>
        <taxon>Eukaryota</taxon>
        <taxon>Metazoa</taxon>
        <taxon>Ecdysozoa</taxon>
        <taxon>Arthropoda</taxon>
        <taxon>Hexapoda</taxon>
        <taxon>Insecta</taxon>
        <taxon>Pterygota</taxon>
        <taxon>Neoptera</taxon>
        <taxon>Endopterygota</taxon>
        <taxon>Diptera</taxon>
        <taxon>Brachycera</taxon>
        <taxon>Stratiomyomorpha</taxon>
        <taxon>Stratiomyidae</taxon>
        <taxon>Hermetiinae</taxon>
        <taxon>Hermetia</taxon>
    </lineage>
</organism>
<sequence>MKCVVCVIAVVALSYIYVAESGVWRGVRFDKTERNQCKINDFMFLYYNQEYHPPRSCEKVICTKNRRSELTVYNCDERVVWGCEDAGYVNISKNYPECCLRKFICKRDGKEKIIEI</sequence>